<dbReference type="InterPro" id="IPR016562">
    <property type="entry name" value="Proteasome_assmbl_chp_2_euk"/>
</dbReference>
<sequence>MFVPLFGTTTNPAFSGSTLVIPCHSAGMSPFIGLDLYILNEGMQKVGYYKSETIAPGVSNDGLSLTAEEGVLTLPAEIFVSPQSVSNRLTFMVLRSGILGGQMRKFGDELSAFIKSNGFSNVIVLTSTMSPVSRERNTNRLIPEIFGYVSNSIFQDNPKYYEAYGIRKFGYWLKENLAQEGLTHQKKKNHLELDELMGAGLAKGLIKAFNKKAVNASLFVIFTPGGIDFVGGYAYYQFLKNNLFEAPSGGAGEVSQLARQLGTLKLAEKTGEEIHEKIFIKGELKAPAYWKQIVNYF</sequence>
<dbReference type="Proteomes" id="UP000785679">
    <property type="component" value="Unassembled WGS sequence"/>
</dbReference>
<dbReference type="EMBL" id="RRYP01013312">
    <property type="protein sequence ID" value="TNV76584.1"/>
    <property type="molecule type" value="Genomic_DNA"/>
</dbReference>
<dbReference type="GO" id="GO:0043248">
    <property type="term" value="P:proteasome assembly"/>
    <property type="evidence" value="ECO:0007669"/>
    <property type="project" value="TreeGrafter"/>
</dbReference>
<evidence type="ECO:0000313" key="1">
    <source>
        <dbReference type="EMBL" id="TNV76584.1"/>
    </source>
</evidence>
<gene>
    <name evidence="1" type="ORF">FGO68_gene9915</name>
</gene>
<evidence type="ECO:0000313" key="2">
    <source>
        <dbReference type="Proteomes" id="UP000785679"/>
    </source>
</evidence>
<reference evidence="1" key="1">
    <citation type="submission" date="2019-06" db="EMBL/GenBank/DDBJ databases">
        <authorList>
            <person name="Zheng W."/>
        </authorList>
    </citation>
    <scope>NUCLEOTIDE SEQUENCE</scope>
    <source>
        <strain evidence="1">QDHG01</strain>
    </source>
</reference>
<name>A0A8J8NLK6_HALGN</name>
<accession>A0A8J8NLK6</accession>
<protein>
    <recommendedName>
        <fullName evidence="3">Proteasome assembly chaperone 2</fullName>
    </recommendedName>
</protein>
<dbReference type="AlphaFoldDB" id="A0A8J8NLK6"/>
<proteinExistence type="predicted"/>
<dbReference type="PANTHER" id="PTHR12970">
    <property type="entry name" value="PROTEASOME ASSEMBLY CHAPERONE 2"/>
    <property type="match status" value="1"/>
</dbReference>
<organism evidence="1 2">
    <name type="scientific">Halteria grandinella</name>
    <dbReference type="NCBI Taxonomy" id="5974"/>
    <lineage>
        <taxon>Eukaryota</taxon>
        <taxon>Sar</taxon>
        <taxon>Alveolata</taxon>
        <taxon>Ciliophora</taxon>
        <taxon>Intramacronucleata</taxon>
        <taxon>Spirotrichea</taxon>
        <taxon>Stichotrichia</taxon>
        <taxon>Sporadotrichida</taxon>
        <taxon>Halteriidae</taxon>
        <taxon>Halteria</taxon>
    </lineage>
</organism>
<keyword evidence="2" id="KW-1185">Reference proteome</keyword>
<dbReference type="Gene3D" id="3.40.50.10900">
    <property type="entry name" value="PAC-like subunit"/>
    <property type="match status" value="1"/>
</dbReference>
<dbReference type="OrthoDB" id="10260712at2759"/>
<dbReference type="InterPro" id="IPR038389">
    <property type="entry name" value="PSMG2_sf"/>
</dbReference>
<comment type="caution">
    <text evidence="1">The sequence shown here is derived from an EMBL/GenBank/DDBJ whole genome shotgun (WGS) entry which is preliminary data.</text>
</comment>
<dbReference type="PANTHER" id="PTHR12970:SF1">
    <property type="entry name" value="PROTEASOME ASSEMBLY CHAPERONE 2"/>
    <property type="match status" value="1"/>
</dbReference>
<dbReference type="GO" id="GO:0005634">
    <property type="term" value="C:nucleus"/>
    <property type="evidence" value="ECO:0007669"/>
    <property type="project" value="TreeGrafter"/>
</dbReference>
<dbReference type="GO" id="GO:0005829">
    <property type="term" value="C:cytosol"/>
    <property type="evidence" value="ECO:0007669"/>
    <property type="project" value="TreeGrafter"/>
</dbReference>
<evidence type="ECO:0008006" key="3">
    <source>
        <dbReference type="Google" id="ProtNLM"/>
    </source>
</evidence>